<protein>
    <submittedName>
        <fullName evidence="1">Uncharacterized protein</fullName>
    </submittedName>
</protein>
<evidence type="ECO:0000313" key="2">
    <source>
        <dbReference type="Proteomes" id="UP000821837"/>
    </source>
</evidence>
<accession>A0A9D4PY45</accession>
<reference evidence="1" key="2">
    <citation type="submission" date="2021-09" db="EMBL/GenBank/DDBJ databases">
        <authorList>
            <person name="Jia N."/>
            <person name="Wang J."/>
            <person name="Shi W."/>
            <person name="Du L."/>
            <person name="Sun Y."/>
            <person name="Zhan W."/>
            <person name="Jiang J."/>
            <person name="Wang Q."/>
            <person name="Zhang B."/>
            <person name="Ji P."/>
            <person name="Sakyi L.B."/>
            <person name="Cui X."/>
            <person name="Yuan T."/>
            <person name="Jiang B."/>
            <person name="Yang W."/>
            <person name="Lam T.T.-Y."/>
            <person name="Chang Q."/>
            <person name="Ding S."/>
            <person name="Wang X."/>
            <person name="Zhu J."/>
            <person name="Ruan X."/>
            <person name="Zhao L."/>
            <person name="Wei J."/>
            <person name="Que T."/>
            <person name="Du C."/>
            <person name="Cheng J."/>
            <person name="Dai P."/>
            <person name="Han X."/>
            <person name="Huang E."/>
            <person name="Gao Y."/>
            <person name="Liu J."/>
            <person name="Shao H."/>
            <person name="Ye R."/>
            <person name="Li L."/>
            <person name="Wei W."/>
            <person name="Wang X."/>
            <person name="Wang C."/>
            <person name="Huo Q."/>
            <person name="Li W."/>
            <person name="Guo W."/>
            <person name="Chen H."/>
            <person name="Chen S."/>
            <person name="Zhou L."/>
            <person name="Zhou L."/>
            <person name="Ni X."/>
            <person name="Tian J."/>
            <person name="Zhou Y."/>
            <person name="Sheng Y."/>
            <person name="Liu T."/>
            <person name="Pan Y."/>
            <person name="Xia L."/>
            <person name="Li J."/>
            <person name="Zhao F."/>
            <person name="Cao W."/>
        </authorList>
    </citation>
    <scope>NUCLEOTIDE SEQUENCE</scope>
    <source>
        <strain evidence="1">Rsan-2018</strain>
        <tissue evidence="1">Larvae</tissue>
    </source>
</reference>
<keyword evidence="2" id="KW-1185">Reference proteome</keyword>
<proteinExistence type="predicted"/>
<name>A0A9D4PY45_RHISA</name>
<organism evidence="1 2">
    <name type="scientific">Rhipicephalus sanguineus</name>
    <name type="common">Brown dog tick</name>
    <name type="synonym">Ixodes sanguineus</name>
    <dbReference type="NCBI Taxonomy" id="34632"/>
    <lineage>
        <taxon>Eukaryota</taxon>
        <taxon>Metazoa</taxon>
        <taxon>Ecdysozoa</taxon>
        <taxon>Arthropoda</taxon>
        <taxon>Chelicerata</taxon>
        <taxon>Arachnida</taxon>
        <taxon>Acari</taxon>
        <taxon>Parasitiformes</taxon>
        <taxon>Ixodida</taxon>
        <taxon>Ixodoidea</taxon>
        <taxon>Ixodidae</taxon>
        <taxon>Rhipicephalinae</taxon>
        <taxon>Rhipicephalus</taxon>
        <taxon>Rhipicephalus</taxon>
    </lineage>
</organism>
<gene>
    <name evidence="1" type="ORF">HPB52_023236</name>
</gene>
<dbReference type="EMBL" id="JABSTV010001250">
    <property type="protein sequence ID" value="KAH7957836.1"/>
    <property type="molecule type" value="Genomic_DNA"/>
</dbReference>
<sequence length="133" mass="14821">MDIHEEMKHHMPGFIMCSVPEISIKGKEVQARAVLLNTQLKKLCVGLGVKFISLSKTLEEEGDLARDGIHFRAETVGEWQISWQSMRDLFYLQGGGHEGEKAGATAGRNVSRRKRRLSAARNLQGSPGKCLPY</sequence>
<reference evidence="1" key="1">
    <citation type="journal article" date="2020" name="Cell">
        <title>Large-Scale Comparative Analyses of Tick Genomes Elucidate Their Genetic Diversity and Vector Capacities.</title>
        <authorList>
            <consortium name="Tick Genome and Microbiome Consortium (TIGMIC)"/>
            <person name="Jia N."/>
            <person name="Wang J."/>
            <person name="Shi W."/>
            <person name="Du L."/>
            <person name="Sun Y."/>
            <person name="Zhan W."/>
            <person name="Jiang J.F."/>
            <person name="Wang Q."/>
            <person name="Zhang B."/>
            <person name="Ji P."/>
            <person name="Bell-Sakyi L."/>
            <person name="Cui X.M."/>
            <person name="Yuan T.T."/>
            <person name="Jiang B.G."/>
            <person name="Yang W.F."/>
            <person name="Lam T.T."/>
            <person name="Chang Q.C."/>
            <person name="Ding S.J."/>
            <person name="Wang X.J."/>
            <person name="Zhu J.G."/>
            <person name="Ruan X.D."/>
            <person name="Zhao L."/>
            <person name="Wei J.T."/>
            <person name="Ye R.Z."/>
            <person name="Que T.C."/>
            <person name="Du C.H."/>
            <person name="Zhou Y.H."/>
            <person name="Cheng J.X."/>
            <person name="Dai P.F."/>
            <person name="Guo W.B."/>
            <person name="Han X.H."/>
            <person name="Huang E.J."/>
            <person name="Li L.F."/>
            <person name="Wei W."/>
            <person name="Gao Y.C."/>
            <person name="Liu J.Z."/>
            <person name="Shao H.Z."/>
            <person name="Wang X."/>
            <person name="Wang C.C."/>
            <person name="Yang T.C."/>
            <person name="Huo Q.B."/>
            <person name="Li W."/>
            <person name="Chen H.Y."/>
            <person name="Chen S.E."/>
            <person name="Zhou L.G."/>
            <person name="Ni X.B."/>
            <person name="Tian J.H."/>
            <person name="Sheng Y."/>
            <person name="Liu T."/>
            <person name="Pan Y.S."/>
            <person name="Xia L.Y."/>
            <person name="Li J."/>
            <person name="Zhao F."/>
            <person name="Cao W.C."/>
        </authorList>
    </citation>
    <scope>NUCLEOTIDE SEQUENCE</scope>
    <source>
        <strain evidence="1">Rsan-2018</strain>
    </source>
</reference>
<dbReference type="Proteomes" id="UP000821837">
    <property type="component" value="Unassembled WGS sequence"/>
</dbReference>
<comment type="caution">
    <text evidence="1">The sequence shown here is derived from an EMBL/GenBank/DDBJ whole genome shotgun (WGS) entry which is preliminary data.</text>
</comment>
<dbReference type="AlphaFoldDB" id="A0A9D4PY45"/>
<evidence type="ECO:0000313" key="1">
    <source>
        <dbReference type="EMBL" id="KAH7957836.1"/>
    </source>
</evidence>